<evidence type="ECO:0000313" key="1">
    <source>
        <dbReference type="EMBL" id="RDU94539.1"/>
    </source>
</evidence>
<comment type="caution">
    <text evidence="1">The sequence shown here is derived from an EMBL/GenBank/DDBJ whole genome shotgun (WGS) entry which is preliminary data.</text>
</comment>
<dbReference type="RefSeq" id="WP_115537895.1">
    <property type="nucleotide sequence ID" value="NZ_QRGA01000037.1"/>
</dbReference>
<name>A0A3D8JN55_9BURK</name>
<reference evidence="1 2" key="1">
    <citation type="submission" date="2018-08" db="EMBL/GenBank/DDBJ databases">
        <title>Paraburkholderia sp. DHOM06 isolated from forest soil.</title>
        <authorList>
            <person name="Gao Z.-H."/>
            <person name="Qiu L.-H."/>
        </authorList>
    </citation>
    <scope>NUCLEOTIDE SEQUENCE [LARGE SCALE GENOMIC DNA]</scope>
    <source>
        <strain evidence="1 2">DHOM06</strain>
    </source>
</reference>
<sequence length="142" mass="15670">MTTEFDSYELSPDEQFANAYYHFIEALKILAEDADVQCDLMGNYNTAWEIKHDVSAGLLLLNLPNRLAEQERDAIAAIVTALDQIPATVLEGDTTTAGSLRAMNHSCWVPLRAHAAELLNLLSSATSRNEAYFRKINPGADV</sequence>
<accession>A0A3D8JN55</accession>
<dbReference type="OrthoDB" id="9155210at2"/>
<keyword evidence="2" id="KW-1185">Reference proteome</keyword>
<gene>
    <name evidence="1" type="ORF">DWV00_33470</name>
</gene>
<dbReference type="EMBL" id="QRGA01000037">
    <property type="protein sequence ID" value="RDU94539.1"/>
    <property type="molecule type" value="Genomic_DNA"/>
</dbReference>
<evidence type="ECO:0000313" key="2">
    <source>
        <dbReference type="Proteomes" id="UP000256838"/>
    </source>
</evidence>
<dbReference type="AlphaFoldDB" id="A0A3D8JN55"/>
<protein>
    <submittedName>
        <fullName evidence="1">Uncharacterized protein</fullName>
    </submittedName>
</protein>
<dbReference type="Proteomes" id="UP000256838">
    <property type="component" value="Unassembled WGS sequence"/>
</dbReference>
<proteinExistence type="predicted"/>
<organism evidence="1 2">
    <name type="scientific">Trinickia dinghuensis</name>
    <dbReference type="NCBI Taxonomy" id="2291023"/>
    <lineage>
        <taxon>Bacteria</taxon>
        <taxon>Pseudomonadati</taxon>
        <taxon>Pseudomonadota</taxon>
        <taxon>Betaproteobacteria</taxon>
        <taxon>Burkholderiales</taxon>
        <taxon>Burkholderiaceae</taxon>
        <taxon>Trinickia</taxon>
    </lineage>
</organism>